<accession>A0AA39NRF8</accession>
<keyword evidence="2" id="KW-1185">Reference proteome</keyword>
<comment type="caution">
    <text evidence="1">The sequence shown here is derived from an EMBL/GenBank/DDBJ whole genome shotgun (WGS) entry which is preliminary data.</text>
</comment>
<reference evidence="1" key="1">
    <citation type="submission" date="2023-06" db="EMBL/GenBank/DDBJ databases">
        <authorList>
            <consortium name="Lawrence Berkeley National Laboratory"/>
            <person name="Ahrendt S."/>
            <person name="Sahu N."/>
            <person name="Indic B."/>
            <person name="Wong-Bajracharya J."/>
            <person name="Merenyi Z."/>
            <person name="Ke H.-M."/>
            <person name="Monk M."/>
            <person name="Kocsube S."/>
            <person name="Drula E."/>
            <person name="Lipzen A."/>
            <person name="Balint B."/>
            <person name="Henrissat B."/>
            <person name="Andreopoulos B."/>
            <person name="Martin F.M."/>
            <person name="Harder C.B."/>
            <person name="Rigling D."/>
            <person name="Ford K.L."/>
            <person name="Foster G.D."/>
            <person name="Pangilinan J."/>
            <person name="Papanicolaou A."/>
            <person name="Barry K."/>
            <person name="LaButti K."/>
            <person name="Viragh M."/>
            <person name="Koriabine M."/>
            <person name="Yan M."/>
            <person name="Riley R."/>
            <person name="Champramary S."/>
            <person name="Plett K.L."/>
            <person name="Tsai I.J."/>
            <person name="Slot J."/>
            <person name="Sipos G."/>
            <person name="Plett J."/>
            <person name="Nagy L.G."/>
            <person name="Grigoriev I.V."/>
        </authorList>
    </citation>
    <scope>NUCLEOTIDE SEQUENCE</scope>
    <source>
        <strain evidence="1">CCBAS 213</strain>
    </source>
</reference>
<proteinExistence type="predicted"/>
<sequence>MSPLDLLILDAAEWPAEMQCLAGSLDYLIPSQLACGSQSCPSVSSRTSPIFQELATLYKRSPGQFSQSDAHSEVLDILDLLIIPLVSVGYEDYYARSSDCWTTIIAHHSIMEDVYASLLISHTVEDIQPPRPTVESNVPTLTFDNTEDHSDGKFKYEEYHSHTLYEMIPATSIWRLLRRVKHRFNHLVLFLMRACPPILAVSAFRCSFIPFAAGEEHYEQQFVFESP</sequence>
<evidence type="ECO:0000313" key="2">
    <source>
        <dbReference type="Proteomes" id="UP001175211"/>
    </source>
</evidence>
<dbReference type="GeneID" id="85367566"/>
<gene>
    <name evidence="1" type="ORF">EV420DRAFT_92782</name>
</gene>
<evidence type="ECO:0000313" key="1">
    <source>
        <dbReference type="EMBL" id="KAK0470153.1"/>
    </source>
</evidence>
<protein>
    <submittedName>
        <fullName evidence="1">Uncharacterized protein</fullName>
    </submittedName>
</protein>
<dbReference type="Proteomes" id="UP001175211">
    <property type="component" value="Unassembled WGS sequence"/>
</dbReference>
<organism evidence="1 2">
    <name type="scientific">Armillaria tabescens</name>
    <name type="common">Ringless honey mushroom</name>
    <name type="synonym">Agaricus tabescens</name>
    <dbReference type="NCBI Taxonomy" id="1929756"/>
    <lineage>
        <taxon>Eukaryota</taxon>
        <taxon>Fungi</taxon>
        <taxon>Dikarya</taxon>
        <taxon>Basidiomycota</taxon>
        <taxon>Agaricomycotina</taxon>
        <taxon>Agaricomycetes</taxon>
        <taxon>Agaricomycetidae</taxon>
        <taxon>Agaricales</taxon>
        <taxon>Marasmiineae</taxon>
        <taxon>Physalacriaceae</taxon>
        <taxon>Desarmillaria</taxon>
    </lineage>
</organism>
<name>A0AA39NRF8_ARMTA</name>
<dbReference type="AlphaFoldDB" id="A0AA39NRF8"/>
<dbReference type="RefSeq" id="XP_060339946.1">
    <property type="nucleotide sequence ID" value="XM_060484018.1"/>
</dbReference>
<dbReference type="EMBL" id="JAUEPS010000001">
    <property type="protein sequence ID" value="KAK0470153.1"/>
    <property type="molecule type" value="Genomic_DNA"/>
</dbReference>